<dbReference type="AlphaFoldDB" id="D4H5E5"/>
<dbReference type="Pfam" id="PF22113">
    <property type="entry name" value="Mtrc-MtrF_II-IV_dom"/>
    <property type="match status" value="1"/>
</dbReference>
<evidence type="ECO:0000313" key="5">
    <source>
        <dbReference type="EMBL" id="ADD67565.1"/>
    </source>
</evidence>
<sequence precursor="true">MRIYAIIAVMVFSVFLSFNSYSAPTAVLDDENCMMCHKYPGLTRVNDEGYLRLFFVESERYDHSVHTKVKCSGCHTDVTEIPHKEAKKVDCTTECHIKNSGSEKPFSHKKIQDDLQASIHNPENEYVRAKIIEDFPTCTNCHNNPSYRFLENDIDSVSDARHKKRVLQKCNVCHDNTAEYTYFFNHVTHRIKDLAPSEDVVETCSKCHSKDDMAKKHKLKNAAATYLDTFHGKAVEFGLENAPTCIDCHVKTGESAHKIMSYKNPQSATFEENRYLACKDSDCHANPGKGFGTIRMHTVIDKNIYPVEFYTALGFTILTIGAFYPLLGLMILELIRELFPNFSFRRKKKKD</sequence>
<dbReference type="PANTHER" id="PTHR35038">
    <property type="entry name" value="DISSIMILATORY SULFITE REDUCTASE SIRA"/>
    <property type="match status" value="1"/>
</dbReference>
<feature type="domain" description="Outer membrane cytochrome MtrC/MtrF-like" evidence="4">
    <location>
        <begin position="68"/>
        <end position="250"/>
    </location>
</feature>
<evidence type="ECO:0000313" key="6">
    <source>
        <dbReference type="Proteomes" id="UP000002012"/>
    </source>
</evidence>
<dbReference type="eggNOG" id="COG2864">
    <property type="taxonomic scope" value="Bacteria"/>
</dbReference>
<evidence type="ECO:0000256" key="1">
    <source>
        <dbReference type="ARBA" id="ARBA00022729"/>
    </source>
</evidence>
<dbReference type="EMBL" id="CP001968">
    <property type="protein sequence ID" value="ADD67565.1"/>
    <property type="molecule type" value="Genomic_DNA"/>
</dbReference>
<evidence type="ECO:0000256" key="2">
    <source>
        <dbReference type="SAM" id="Phobius"/>
    </source>
</evidence>
<keyword evidence="1 3" id="KW-0732">Signal</keyword>
<dbReference type="Proteomes" id="UP000002012">
    <property type="component" value="Chromosome"/>
</dbReference>
<name>D4H5E5_DENA2</name>
<reference evidence="5 6" key="1">
    <citation type="journal article" date="2010" name="Stand. Genomic Sci.">
        <title>Complete genome sequence of Denitrovibrio acetiphilus type strain (N2460).</title>
        <authorList>
            <person name="Kiss H."/>
            <person name="Lang E."/>
            <person name="Lapidus A."/>
            <person name="Copeland A."/>
            <person name="Nolan M."/>
            <person name="Glavina Del Rio T."/>
            <person name="Chen F."/>
            <person name="Lucas S."/>
            <person name="Tice H."/>
            <person name="Cheng J.F."/>
            <person name="Han C."/>
            <person name="Goodwin L."/>
            <person name="Pitluck S."/>
            <person name="Liolios K."/>
            <person name="Pati A."/>
            <person name="Ivanova N."/>
            <person name="Mavromatis K."/>
            <person name="Chen A."/>
            <person name="Palaniappan K."/>
            <person name="Land M."/>
            <person name="Hauser L."/>
            <person name="Chang Y.J."/>
            <person name="Jeffries C.D."/>
            <person name="Detter J.C."/>
            <person name="Brettin T."/>
            <person name="Spring S."/>
            <person name="Rohde M."/>
            <person name="Goker M."/>
            <person name="Woyke T."/>
            <person name="Bristow J."/>
            <person name="Eisen J.A."/>
            <person name="Markowitz V."/>
            <person name="Hugenholtz P."/>
            <person name="Kyrpides N.C."/>
            <person name="Klenk H.P."/>
        </authorList>
    </citation>
    <scope>NUCLEOTIDE SEQUENCE [LARGE SCALE GENOMIC DNA]</scope>
    <source>
        <strain evidence="6">DSM 12809 / NBRC 114555 / N2460</strain>
    </source>
</reference>
<feature type="signal peptide" evidence="3">
    <location>
        <begin position="1"/>
        <end position="22"/>
    </location>
</feature>
<keyword evidence="2" id="KW-1133">Transmembrane helix</keyword>
<keyword evidence="2" id="KW-0472">Membrane</keyword>
<protein>
    <recommendedName>
        <fullName evidence="4">Outer membrane cytochrome MtrC/MtrF-like domain-containing protein</fullName>
    </recommendedName>
</protein>
<dbReference type="STRING" id="522772.Dacet_0785"/>
<dbReference type="InterPro" id="IPR054337">
    <property type="entry name" value="Mtrc-MtrF-like_dom_II/IV"/>
</dbReference>
<keyword evidence="2" id="KW-0812">Transmembrane</keyword>
<evidence type="ECO:0000259" key="4">
    <source>
        <dbReference type="Pfam" id="PF22113"/>
    </source>
</evidence>
<dbReference type="Gene3D" id="3.90.10.10">
    <property type="entry name" value="Cytochrome C3"/>
    <property type="match status" value="1"/>
</dbReference>
<dbReference type="InParanoid" id="D4H5E5"/>
<proteinExistence type="predicted"/>
<organism evidence="5 6">
    <name type="scientific">Denitrovibrio acetiphilus (strain DSM 12809 / NBRC 114555 / N2460)</name>
    <dbReference type="NCBI Taxonomy" id="522772"/>
    <lineage>
        <taxon>Bacteria</taxon>
        <taxon>Pseudomonadati</taxon>
        <taxon>Deferribacterota</taxon>
        <taxon>Deferribacteres</taxon>
        <taxon>Deferribacterales</taxon>
        <taxon>Geovibrionaceae</taxon>
        <taxon>Denitrovibrio</taxon>
    </lineage>
</organism>
<feature type="chain" id="PRO_5003057651" description="Outer membrane cytochrome MtrC/MtrF-like domain-containing protein" evidence="3">
    <location>
        <begin position="23"/>
        <end position="351"/>
    </location>
</feature>
<dbReference type="InterPro" id="IPR051829">
    <property type="entry name" value="Multiheme_Cytochr_ET"/>
</dbReference>
<dbReference type="PaxDb" id="522772-Dacet_0785"/>
<dbReference type="HOGENOM" id="CLU_061572_0_0_0"/>
<keyword evidence="6" id="KW-1185">Reference proteome</keyword>
<dbReference type="PANTHER" id="PTHR35038:SF8">
    <property type="entry name" value="C-TYPE POLYHEME CYTOCHROME OMCC"/>
    <property type="match status" value="1"/>
</dbReference>
<dbReference type="KEGG" id="dap:Dacet_0785"/>
<gene>
    <name evidence="5" type="ordered locus">Dacet_0785</name>
</gene>
<dbReference type="InterPro" id="IPR036280">
    <property type="entry name" value="Multihaem_cyt_sf"/>
</dbReference>
<accession>D4H5E5</accession>
<evidence type="ECO:0000256" key="3">
    <source>
        <dbReference type="SAM" id="SignalP"/>
    </source>
</evidence>
<feature type="transmembrane region" description="Helical" evidence="2">
    <location>
        <begin position="309"/>
        <end position="335"/>
    </location>
</feature>
<dbReference type="SUPFAM" id="SSF48695">
    <property type="entry name" value="Multiheme cytochromes"/>
    <property type="match status" value="1"/>
</dbReference>